<dbReference type="InterPro" id="IPR015590">
    <property type="entry name" value="Aldehyde_DH_dom"/>
</dbReference>
<keyword evidence="2 4" id="KW-0560">Oxidoreductase</keyword>
<feature type="domain" description="Aldehyde dehydrogenase" evidence="5">
    <location>
        <begin position="29"/>
        <end position="488"/>
    </location>
</feature>
<evidence type="ECO:0000256" key="2">
    <source>
        <dbReference type="ARBA" id="ARBA00023002"/>
    </source>
</evidence>
<dbReference type="EMBL" id="KQ965758">
    <property type="protein sequence ID" value="KXS16050.1"/>
    <property type="molecule type" value="Genomic_DNA"/>
</dbReference>
<evidence type="ECO:0000313" key="6">
    <source>
        <dbReference type="EMBL" id="KXS16050.1"/>
    </source>
</evidence>
<name>A0A139AH15_GONPJ</name>
<dbReference type="PROSITE" id="PS00687">
    <property type="entry name" value="ALDEHYDE_DEHYDR_GLU"/>
    <property type="match status" value="1"/>
</dbReference>
<dbReference type="FunFam" id="3.40.309.10:FF:000012">
    <property type="entry name" value="Betaine aldehyde dehydrogenase"/>
    <property type="match status" value="1"/>
</dbReference>
<evidence type="ECO:0000259" key="5">
    <source>
        <dbReference type="Pfam" id="PF00171"/>
    </source>
</evidence>
<dbReference type="STRING" id="1344416.A0A139AH15"/>
<dbReference type="AlphaFoldDB" id="A0A139AH15"/>
<dbReference type="Gene3D" id="3.40.605.10">
    <property type="entry name" value="Aldehyde Dehydrogenase, Chain A, domain 1"/>
    <property type="match status" value="1"/>
</dbReference>
<protein>
    <submittedName>
        <fullName evidence="6">Aldehyde dehydrogenase</fullName>
    </submittedName>
</protein>
<dbReference type="PANTHER" id="PTHR11699">
    <property type="entry name" value="ALDEHYDE DEHYDROGENASE-RELATED"/>
    <property type="match status" value="1"/>
</dbReference>
<comment type="similarity">
    <text evidence="1 4">Belongs to the aldehyde dehydrogenase family.</text>
</comment>
<gene>
    <name evidence="6" type="ORF">M427DRAFT_56335</name>
</gene>
<reference evidence="6 7" key="1">
    <citation type="journal article" date="2015" name="Genome Biol. Evol.">
        <title>Phylogenomic analyses indicate that early fungi evolved digesting cell walls of algal ancestors of land plants.</title>
        <authorList>
            <person name="Chang Y."/>
            <person name="Wang S."/>
            <person name="Sekimoto S."/>
            <person name="Aerts A.L."/>
            <person name="Choi C."/>
            <person name="Clum A."/>
            <person name="LaButti K.M."/>
            <person name="Lindquist E.A."/>
            <person name="Yee Ngan C."/>
            <person name="Ohm R.A."/>
            <person name="Salamov A.A."/>
            <person name="Grigoriev I.V."/>
            <person name="Spatafora J.W."/>
            <person name="Berbee M.L."/>
        </authorList>
    </citation>
    <scope>NUCLEOTIDE SEQUENCE [LARGE SCALE GENOMIC DNA]</scope>
    <source>
        <strain evidence="6 7">JEL478</strain>
    </source>
</reference>
<dbReference type="GO" id="GO:0004030">
    <property type="term" value="F:aldehyde dehydrogenase [NAD(P)+] activity"/>
    <property type="evidence" value="ECO:0007669"/>
    <property type="project" value="UniProtKB-ARBA"/>
</dbReference>
<dbReference type="InterPro" id="IPR029510">
    <property type="entry name" value="Ald_DH_CS_GLU"/>
</dbReference>
<dbReference type="InterPro" id="IPR016161">
    <property type="entry name" value="Ald_DH/histidinol_DH"/>
</dbReference>
<dbReference type="Gene3D" id="3.40.309.10">
    <property type="entry name" value="Aldehyde Dehydrogenase, Chain A, domain 2"/>
    <property type="match status" value="1"/>
</dbReference>
<evidence type="ECO:0000256" key="1">
    <source>
        <dbReference type="ARBA" id="ARBA00009986"/>
    </source>
</evidence>
<evidence type="ECO:0000256" key="4">
    <source>
        <dbReference type="RuleBase" id="RU003345"/>
    </source>
</evidence>
<organism evidence="6 7">
    <name type="scientific">Gonapodya prolifera (strain JEL478)</name>
    <name type="common">Monoblepharis prolifera</name>
    <dbReference type="NCBI Taxonomy" id="1344416"/>
    <lineage>
        <taxon>Eukaryota</taxon>
        <taxon>Fungi</taxon>
        <taxon>Fungi incertae sedis</taxon>
        <taxon>Chytridiomycota</taxon>
        <taxon>Chytridiomycota incertae sedis</taxon>
        <taxon>Monoblepharidomycetes</taxon>
        <taxon>Monoblepharidales</taxon>
        <taxon>Gonapodyaceae</taxon>
        <taxon>Gonapodya</taxon>
    </lineage>
</organism>
<keyword evidence="7" id="KW-1185">Reference proteome</keyword>
<dbReference type="OrthoDB" id="310895at2759"/>
<dbReference type="Proteomes" id="UP000070544">
    <property type="component" value="Unassembled WGS sequence"/>
</dbReference>
<evidence type="ECO:0000256" key="3">
    <source>
        <dbReference type="PROSITE-ProRule" id="PRU10007"/>
    </source>
</evidence>
<dbReference type="Pfam" id="PF00171">
    <property type="entry name" value="Aldedh"/>
    <property type="match status" value="1"/>
</dbReference>
<dbReference type="FunFam" id="3.40.605.10:FF:000026">
    <property type="entry name" value="Aldehyde dehydrogenase, putative"/>
    <property type="match status" value="1"/>
</dbReference>
<proteinExistence type="inferred from homology"/>
<dbReference type="FunFam" id="3.40.605.10:FF:000050">
    <property type="entry name" value="Aldehyde dehydrogenase, mitochondrial"/>
    <property type="match status" value="1"/>
</dbReference>
<evidence type="ECO:0000313" key="7">
    <source>
        <dbReference type="Proteomes" id="UP000070544"/>
    </source>
</evidence>
<dbReference type="SUPFAM" id="SSF53720">
    <property type="entry name" value="ALDH-like"/>
    <property type="match status" value="1"/>
</dbReference>
<accession>A0A139AH15</accession>
<dbReference type="OMA" id="IWVNSGP"/>
<dbReference type="InterPro" id="IPR016163">
    <property type="entry name" value="Ald_DH_C"/>
</dbReference>
<sequence length="492" mass="53071">MTFEDQVEVTLPTGEKTKIHTGLLINGQFVKSKNGKKFPTVNPANGQVIAEIYEADKADVDDAVQAAKAAYKTWRHVDGAERGKLLSKFADLMDANAKTIAAIETLDQGKLYGISLFHTHASASTLRYYAGLSDKIHGKTMMDTNKFFNYTRHEPYGVTAGIIPWNYPLDMWTMKVGPAIAGGNVIIIKTSEKTPLTGLILGALAKEAGFPDGVIQVLSGFGPTCGQALAEHPEISKIAFTGSGRTGRRILETSAKSNLKKVSLELGGKSPALVFEDADLDLAANVLAGTFYYNNAQTCVASSRIYVQKSVADAFTQKFTAAAQAIKVGSPFAEGVTQGPIVDDLQFNQVLKYIDAGKQEGGKLVLGGNKIAGDGYFIEPTVFSNVPETSKIMTEEIFGPVVCVNTFETEEEVTERANNTTYGLAAGVFTKDLNRAVRVSSNLEAGTIWVNQWLNITPQVPFGGYKESGIGRELGEDALKEWTQIKSVKIAM</sequence>
<feature type="active site" evidence="3">
    <location>
        <position position="265"/>
    </location>
</feature>
<dbReference type="InterPro" id="IPR016162">
    <property type="entry name" value="Ald_DH_N"/>
</dbReference>